<dbReference type="InterPro" id="IPR012337">
    <property type="entry name" value="RNaseH-like_sf"/>
</dbReference>
<proteinExistence type="predicted"/>
<keyword evidence="2" id="KW-1185">Reference proteome</keyword>
<sequence>MIAGLTKAYNQLDTHPAIKIAIQPMMDKLRLYRDAALHKPVYLCAVMLDPHRKMDNICLNLITKTEAHNLLSSECKRLCGDNPFQLHHPDQPGSEGTSKSDPWALTGAATDPFNIQDEVNSYLTTPIAYKNTHILDYVPSECAFSTGGWICDNLRGSLKAGTIATQVCLKSWLNFFDSSGI</sequence>
<dbReference type="Proteomes" id="UP000886653">
    <property type="component" value="Unassembled WGS sequence"/>
</dbReference>
<gene>
    <name evidence="1" type="ORF">CROQUDRAFT_651193</name>
</gene>
<evidence type="ECO:0008006" key="3">
    <source>
        <dbReference type="Google" id="ProtNLM"/>
    </source>
</evidence>
<evidence type="ECO:0000313" key="2">
    <source>
        <dbReference type="Proteomes" id="UP000886653"/>
    </source>
</evidence>
<protein>
    <recommendedName>
        <fullName evidence="3">HAT C-terminal dimerisation domain-containing protein</fullName>
    </recommendedName>
</protein>
<dbReference type="AlphaFoldDB" id="A0A9P6NXQ7"/>
<evidence type="ECO:0000313" key="1">
    <source>
        <dbReference type="EMBL" id="KAG0151370.1"/>
    </source>
</evidence>
<dbReference type="EMBL" id="MU167213">
    <property type="protein sequence ID" value="KAG0151370.1"/>
    <property type="molecule type" value="Genomic_DNA"/>
</dbReference>
<accession>A0A9P6NXQ7</accession>
<dbReference type="SUPFAM" id="SSF53098">
    <property type="entry name" value="Ribonuclease H-like"/>
    <property type="match status" value="1"/>
</dbReference>
<reference evidence="1" key="1">
    <citation type="submission" date="2013-11" db="EMBL/GenBank/DDBJ databases">
        <title>Genome sequence of the fusiform rust pathogen reveals effectors for host alternation and coevolution with pine.</title>
        <authorList>
            <consortium name="DOE Joint Genome Institute"/>
            <person name="Smith K."/>
            <person name="Pendleton A."/>
            <person name="Kubisiak T."/>
            <person name="Anderson C."/>
            <person name="Salamov A."/>
            <person name="Aerts A."/>
            <person name="Riley R."/>
            <person name="Clum A."/>
            <person name="Lindquist E."/>
            <person name="Ence D."/>
            <person name="Campbell M."/>
            <person name="Kronenberg Z."/>
            <person name="Feau N."/>
            <person name="Dhillon B."/>
            <person name="Hamelin R."/>
            <person name="Burleigh J."/>
            <person name="Smith J."/>
            <person name="Yandell M."/>
            <person name="Nelson C."/>
            <person name="Grigoriev I."/>
            <person name="Davis J."/>
        </authorList>
    </citation>
    <scope>NUCLEOTIDE SEQUENCE</scope>
    <source>
        <strain evidence="1">G11</strain>
    </source>
</reference>
<name>A0A9P6NXQ7_9BASI</name>
<organism evidence="1 2">
    <name type="scientific">Cronartium quercuum f. sp. fusiforme G11</name>
    <dbReference type="NCBI Taxonomy" id="708437"/>
    <lineage>
        <taxon>Eukaryota</taxon>
        <taxon>Fungi</taxon>
        <taxon>Dikarya</taxon>
        <taxon>Basidiomycota</taxon>
        <taxon>Pucciniomycotina</taxon>
        <taxon>Pucciniomycetes</taxon>
        <taxon>Pucciniales</taxon>
        <taxon>Coleosporiaceae</taxon>
        <taxon>Cronartium</taxon>
    </lineage>
</organism>
<dbReference type="OrthoDB" id="3264316at2759"/>
<comment type="caution">
    <text evidence="1">The sequence shown here is derived from an EMBL/GenBank/DDBJ whole genome shotgun (WGS) entry which is preliminary data.</text>
</comment>